<gene>
    <name evidence="2" type="ORF">PARHAE_03925</name>
</gene>
<accession>A0A447IT62</accession>
<keyword evidence="2" id="KW-0503">Monooxygenase</keyword>
<feature type="transmembrane region" description="Helical" evidence="1">
    <location>
        <begin position="205"/>
        <end position="225"/>
    </location>
</feature>
<dbReference type="OrthoDB" id="7157734at2"/>
<organism evidence="2 3">
    <name type="scientific">Paracoccus haematequi</name>
    <dbReference type="NCBI Taxonomy" id="2491866"/>
    <lineage>
        <taxon>Bacteria</taxon>
        <taxon>Pseudomonadati</taxon>
        <taxon>Pseudomonadota</taxon>
        <taxon>Alphaproteobacteria</taxon>
        <taxon>Rhodobacterales</taxon>
        <taxon>Paracoccaceae</taxon>
        <taxon>Paracoccus</taxon>
    </lineage>
</organism>
<reference evidence="2 3" key="1">
    <citation type="submission" date="2018-12" db="EMBL/GenBank/DDBJ databases">
        <authorList>
            <person name="Criscuolo A."/>
        </authorList>
    </citation>
    <scope>NUCLEOTIDE SEQUENCE [LARGE SCALE GENOMIC DNA]</scope>
    <source>
        <strain evidence="2">ACIP1116241</strain>
    </source>
</reference>
<dbReference type="Pfam" id="PF05145">
    <property type="entry name" value="AbrB"/>
    <property type="match status" value="1"/>
</dbReference>
<keyword evidence="1" id="KW-0472">Membrane</keyword>
<dbReference type="GO" id="GO:0010468">
    <property type="term" value="P:regulation of gene expression"/>
    <property type="evidence" value="ECO:0007669"/>
    <property type="project" value="InterPro"/>
</dbReference>
<dbReference type="NCBIfam" id="TIGR03082">
    <property type="entry name" value="Gneg_AbrB_dup"/>
    <property type="match status" value="1"/>
</dbReference>
<protein>
    <submittedName>
        <fullName evidence="2">Ammonia monooxygenase</fullName>
    </submittedName>
</protein>
<keyword evidence="2" id="KW-0560">Oxidoreductase</keyword>
<feature type="transmembrane region" description="Helical" evidence="1">
    <location>
        <begin position="149"/>
        <end position="167"/>
    </location>
</feature>
<dbReference type="PANTHER" id="PTHR38457">
    <property type="entry name" value="REGULATOR ABRB-RELATED"/>
    <property type="match status" value="1"/>
</dbReference>
<dbReference type="InterPro" id="IPR007820">
    <property type="entry name" value="AbrB_fam"/>
</dbReference>
<dbReference type="InterPro" id="IPR017516">
    <property type="entry name" value="AbrB_dup"/>
</dbReference>
<keyword evidence="1" id="KW-1133">Transmembrane helix</keyword>
<dbReference type="Proteomes" id="UP000270743">
    <property type="component" value="Unassembled WGS sequence"/>
</dbReference>
<name>A0A447IT62_9RHOB</name>
<feature type="transmembrane region" description="Helical" evidence="1">
    <location>
        <begin position="262"/>
        <end position="280"/>
    </location>
</feature>
<evidence type="ECO:0000313" key="2">
    <source>
        <dbReference type="EMBL" id="VDS10707.1"/>
    </source>
</evidence>
<dbReference type="EMBL" id="UZWE01000073">
    <property type="protein sequence ID" value="VDS10707.1"/>
    <property type="molecule type" value="Genomic_DNA"/>
</dbReference>
<feature type="transmembrane region" description="Helical" evidence="1">
    <location>
        <begin position="179"/>
        <end position="199"/>
    </location>
</feature>
<proteinExistence type="predicted"/>
<dbReference type="AlphaFoldDB" id="A0A447IT62"/>
<evidence type="ECO:0000313" key="3">
    <source>
        <dbReference type="Proteomes" id="UP000270743"/>
    </source>
</evidence>
<dbReference type="GO" id="GO:0004497">
    <property type="term" value="F:monooxygenase activity"/>
    <property type="evidence" value="ECO:0007669"/>
    <property type="project" value="UniProtKB-KW"/>
</dbReference>
<dbReference type="PIRSF" id="PIRSF038991">
    <property type="entry name" value="Protein_AbrB"/>
    <property type="match status" value="1"/>
</dbReference>
<dbReference type="PANTHER" id="PTHR38457:SF1">
    <property type="entry name" value="REGULATOR ABRB-RELATED"/>
    <property type="match status" value="1"/>
</dbReference>
<evidence type="ECO:0000256" key="1">
    <source>
        <dbReference type="SAM" id="Phobius"/>
    </source>
</evidence>
<feature type="transmembrane region" description="Helical" evidence="1">
    <location>
        <begin position="321"/>
        <end position="339"/>
    </location>
</feature>
<dbReference type="RefSeq" id="WP_126156252.1">
    <property type="nucleotide sequence ID" value="NZ_UZWE01000073.1"/>
</dbReference>
<feature type="transmembrane region" description="Helical" evidence="1">
    <location>
        <begin position="56"/>
        <end position="75"/>
    </location>
</feature>
<dbReference type="GO" id="GO:0016020">
    <property type="term" value="C:membrane"/>
    <property type="evidence" value="ECO:0007669"/>
    <property type="project" value="InterPro"/>
</dbReference>
<keyword evidence="3" id="KW-1185">Reference proteome</keyword>
<sequence>MNKLLLGLGTLAVGFTGGLLFLYLNIPLPWILGSFATTALLAQLRVKLALPATWRSYAMLIIGTMLGAGFSVDVLPNIIRWLPSIAFMLLLTAIFFWVVYRCLMRFGNMDQTTAFLAAVPGGFSVVSAIAEDMGGDLKRIAMCHTSRMVVLLVLTPILIGFISDYDLARASRVALDHGFEISPGAILLLLFCGSFGWVAAKALRFNSGMLMFPLILSAGIHMAGLSEAHVPPMFSIAAQLVIGCGIGTKFQGYKFKDIIKDSWISGVMGGGCAVASFLIAKQIAGLLNLSAPALLLAYMPGGAPELGVIALALGIEPALVATHSMIRVLGLIIAMSMYAHRSKMGVRRY</sequence>
<feature type="transmembrane region" description="Helical" evidence="1">
    <location>
        <begin position="292"/>
        <end position="315"/>
    </location>
</feature>
<feature type="transmembrane region" description="Helical" evidence="1">
    <location>
        <begin position="81"/>
        <end position="100"/>
    </location>
</feature>
<keyword evidence="1" id="KW-0812">Transmembrane</keyword>